<organism evidence="2 3">
    <name type="scientific">Penicillium frequentans</name>
    <dbReference type="NCBI Taxonomy" id="3151616"/>
    <lineage>
        <taxon>Eukaryota</taxon>
        <taxon>Fungi</taxon>
        <taxon>Dikarya</taxon>
        <taxon>Ascomycota</taxon>
        <taxon>Pezizomycotina</taxon>
        <taxon>Eurotiomycetes</taxon>
        <taxon>Eurotiomycetidae</taxon>
        <taxon>Eurotiales</taxon>
        <taxon>Aspergillaceae</taxon>
        <taxon>Penicillium</taxon>
    </lineage>
</organism>
<dbReference type="PANTHER" id="PTHR38489:SF1">
    <property type="entry name" value="HISTONE CHAPERONE DOMAIN-CONTAINING PROTEIN"/>
    <property type="match status" value="1"/>
</dbReference>
<gene>
    <name evidence="2" type="ORF">N7494_002650</name>
</gene>
<feature type="compositionally biased region" description="Low complexity" evidence="1">
    <location>
        <begin position="26"/>
        <end position="36"/>
    </location>
</feature>
<name>A0AAD6GI30_9EURO</name>
<dbReference type="PANTHER" id="PTHR38489">
    <property type="entry name" value="HISTONE CHAPERONE DOMAIN-CONTAINING PROTEIN"/>
    <property type="match status" value="1"/>
</dbReference>
<feature type="region of interest" description="Disordered" evidence="1">
    <location>
        <begin position="134"/>
        <end position="163"/>
    </location>
</feature>
<dbReference type="Pfam" id="PF15370">
    <property type="entry name" value="NOPCHAP1"/>
    <property type="match status" value="1"/>
</dbReference>
<dbReference type="Proteomes" id="UP001220324">
    <property type="component" value="Unassembled WGS sequence"/>
</dbReference>
<dbReference type="AlphaFoldDB" id="A0AAD6GI30"/>
<reference evidence="2 3" key="1">
    <citation type="journal article" date="2023" name="IMA Fungus">
        <title>Comparative genomic study of the Penicillium genus elucidates a diverse pangenome and 15 lateral gene transfer events.</title>
        <authorList>
            <person name="Petersen C."/>
            <person name="Sorensen T."/>
            <person name="Nielsen M.R."/>
            <person name="Sondergaard T.E."/>
            <person name="Sorensen J.L."/>
            <person name="Fitzpatrick D.A."/>
            <person name="Frisvad J.C."/>
            <person name="Nielsen K.L."/>
        </authorList>
    </citation>
    <scope>NUCLEOTIDE SEQUENCE [LARGE SCALE GENOMIC DNA]</scope>
    <source>
        <strain evidence="2 3">IBT 35679</strain>
    </source>
</reference>
<keyword evidence="3" id="KW-1185">Reference proteome</keyword>
<accession>A0AAD6GI30</accession>
<protein>
    <submittedName>
        <fullName evidence="2">Uncharacterized protein</fullName>
    </submittedName>
</protein>
<sequence>MGSTNRKTTLPMRPSAPVPDNEDSDPTSSSGSSSSESDSEDSEDENESIHHEPKATPANTSSIPNISGRPKPQIHRMKGNSELLARLSAFLPQMKSANEELEKDIAAGKDVVMDDEDENKDYIEMNLGLGVLEEKRDKGDASGDEADDEAMGGMESDKKAKAGFDDDILEKLMGGKDLDAEKPSIEELGQ</sequence>
<dbReference type="EMBL" id="JAQIZZ010000002">
    <property type="protein sequence ID" value="KAJ5553272.1"/>
    <property type="molecule type" value="Genomic_DNA"/>
</dbReference>
<dbReference type="InterPro" id="IPR027921">
    <property type="entry name" value="NOPCHAP1"/>
</dbReference>
<proteinExistence type="predicted"/>
<feature type="region of interest" description="Disordered" evidence="1">
    <location>
        <begin position="1"/>
        <end position="80"/>
    </location>
</feature>
<evidence type="ECO:0000313" key="2">
    <source>
        <dbReference type="EMBL" id="KAJ5553272.1"/>
    </source>
</evidence>
<comment type="caution">
    <text evidence="2">The sequence shown here is derived from an EMBL/GenBank/DDBJ whole genome shotgun (WGS) entry which is preliminary data.</text>
</comment>
<evidence type="ECO:0000313" key="3">
    <source>
        <dbReference type="Proteomes" id="UP001220324"/>
    </source>
</evidence>
<dbReference type="GO" id="GO:0000492">
    <property type="term" value="P:box C/D snoRNP assembly"/>
    <property type="evidence" value="ECO:0007669"/>
    <property type="project" value="InterPro"/>
</dbReference>
<evidence type="ECO:0000256" key="1">
    <source>
        <dbReference type="SAM" id="MobiDB-lite"/>
    </source>
</evidence>
<feature type="compositionally biased region" description="Acidic residues" evidence="1">
    <location>
        <begin position="37"/>
        <end position="46"/>
    </location>
</feature>